<dbReference type="EMBL" id="BAAAHH010000001">
    <property type="protein sequence ID" value="GAA0936107.1"/>
    <property type="molecule type" value="Genomic_DNA"/>
</dbReference>
<keyword evidence="2" id="KW-1185">Reference proteome</keyword>
<organism evidence="1 2">
    <name type="scientific">Actinocorallia libanotica</name>
    <dbReference type="NCBI Taxonomy" id="46162"/>
    <lineage>
        <taxon>Bacteria</taxon>
        <taxon>Bacillati</taxon>
        <taxon>Actinomycetota</taxon>
        <taxon>Actinomycetes</taxon>
        <taxon>Streptosporangiales</taxon>
        <taxon>Thermomonosporaceae</taxon>
        <taxon>Actinocorallia</taxon>
    </lineage>
</organism>
<reference evidence="1 2" key="1">
    <citation type="journal article" date="2019" name="Int. J. Syst. Evol. Microbiol.">
        <title>The Global Catalogue of Microorganisms (GCM) 10K type strain sequencing project: providing services to taxonomists for standard genome sequencing and annotation.</title>
        <authorList>
            <consortium name="The Broad Institute Genomics Platform"/>
            <consortium name="The Broad Institute Genome Sequencing Center for Infectious Disease"/>
            <person name="Wu L."/>
            <person name="Ma J."/>
        </authorList>
    </citation>
    <scope>NUCLEOTIDE SEQUENCE [LARGE SCALE GENOMIC DNA]</scope>
    <source>
        <strain evidence="1 2">JCM 10696</strain>
    </source>
</reference>
<protein>
    <submittedName>
        <fullName evidence="1">Uncharacterized protein</fullName>
    </submittedName>
</protein>
<name>A0ABN1Q1L9_9ACTN</name>
<gene>
    <name evidence="1" type="ORF">GCM10009550_01640</name>
</gene>
<dbReference type="RefSeq" id="WP_344235555.1">
    <property type="nucleotide sequence ID" value="NZ_BAAAHH010000001.1"/>
</dbReference>
<sequence length="54" mass="6066">MLLTESQVTEIFRITGVRLSVRTLTVLGHLVRVVNRYGVHYLRSDVRTVIGGLA</sequence>
<accession>A0ABN1Q1L9</accession>
<evidence type="ECO:0000313" key="1">
    <source>
        <dbReference type="EMBL" id="GAA0936107.1"/>
    </source>
</evidence>
<evidence type="ECO:0000313" key="2">
    <source>
        <dbReference type="Proteomes" id="UP001500665"/>
    </source>
</evidence>
<proteinExistence type="predicted"/>
<dbReference type="Proteomes" id="UP001500665">
    <property type="component" value="Unassembled WGS sequence"/>
</dbReference>
<comment type="caution">
    <text evidence="1">The sequence shown here is derived from an EMBL/GenBank/DDBJ whole genome shotgun (WGS) entry which is preliminary data.</text>
</comment>